<dbReference type="AlphaFoldDB" id="A0A0L1JJD3"/>
<dbReference type="SUPFAM" id="SSF56954">
    <property type="entry name" value="Outer membrane efflux proteins (OEP)"/>
    <property type="match status" value="1"/>
</dbReference>
<evidence type="ECO:0000259" key="1">
    <source>
        <dbReference type="Pfam" id="PF25989"/>
    </source>
</evidence>
<protein>
    <recommendedName>
        <fullName evidence="1">YknX-like C-terminal permuted SH3-like domain-containing protein</fullName>
    </recommendedName>
</protein>
<gene>
    <name evidence="2" type="ORF">ATO11_20475</name>
</gene>
<dbReference type="GO" id="GO:1990281">
    <property type="term" value="C:efflux pump complex"/>
    <property type="evidence" value="ECO:0007669"/>
    <property type="project" value="TreeGrafter"/>
</dbReference>
<dbReference type="OrthoDB" id="9791520at2"/>
<dbReference type="PANTHER" id="PTHR30469">
    <property type="entry name" value="MULTIDRUG RESISTANCE PROTEIN MDTA"/>
    <property type="match status" value="1"/>
</dbReference>
<dbReference type="Gene3D" id="2.40.420.20">
    <property type="match status" value="1"/>
</dbReference>
<dbReference type="PATRIC" id="fig|1317121.7.peg.1864"/>
<dbReference type="Gene3D" id="1.10.287.470">
    <property type="entry name" value="Helix hairpin bin"/>
    <property type="match status" value="1"/>
</dbReference>
<evidence type="ECO:0000313" key="3">
    <source>
        <dbReference type="Proteomes" id="UP000036938"/>
    </source>
</evidence>
<comment type="caution">
    <text evidence="2">The sequence shown here is derived from an EMBL/GenBank/DDBJ whole genome shotgun (WGS) entry which is preliminary data.</text>
</comment>
<dbReference type="InterPro" id="IPR058637">
    <property type="entry name" value="YknX-like_C"/>
</dbReference>
<reference evidence="2 3" key="1">
    <citation type="journal article" date="2015" name="Int. J. Syst. Evol. Microbiol.">
        <title>Aestuariivita atlantica sp. nov., isolated from deep sea sediment of the Atlantic Ocean.</title>
        <authorList>
            <person name="Li G."/>
            <person name="Lai Q."/>
            <person name="Du Y."/>
            <person name="Liu X."/>
            <person name="Sun F."/>
            <person name="Shao Z."/>
        </authorList>
    </citation>
    <scope>NUCLEOTIDE SEQUENCE [LARGE SCALE GENOMIC DNA]</scope>
    <source>
        <strain evidence="2 3">22II-S11-z3</strain>
    </source>
</reference>
<dbReference type="Pfam" id="PF25989">
    <property type="entry name" value="YknX_C"/>
    <property type="match status" value="1"/>
</dbReference>
<dbReference type="Gene3D" id="2.40.50.100">
    <property type="match status" value="1"/>
</dbReference>
<sequence>MFLSPRTVIVSGLGLALIAGLVLTAFKDDPIPVDIAQVARGELSVTVNADGETRVRERYDVTAPITGTLLRMPLDVGDPVVAGETIVARIEPATAPLLDARSRAEALAVLHDAEAQIAFASAEIARTEANVTYARSQLKRAKALVGSGAVTITRVEDAANLLAISEAENVSAQARMSMALAAKERAQAVLQDPEIGAATGVCCVQLPAPSDGVILTQVNVSSRPVLAGENLAVVGDPRDLEIVADILSSDATRLRVGADVILERWGGAKALKGVVRRIEPTARTVVSALGIEEQRVDLLIDITSPTQEWASLGHGFSVFVRVVEWQADDTLLIPLSAVFQSDQGWFTFLVTEDFIAVRTPIELAQRDGRMAIVAVGLSAGDRVVTHPPDTLRDGSKVAERERF</sequence>
<accession>A0A0L1JJD3</accession>
<dbReference type="RefSeq" id="WP_050532766.1">
    <property type="nucleotide sequence ID" value="NZ_AQQZ01000026.1"/>
</dbReference>
<name>A0A0L1JJD3_9RHOB</name>
<organism evidence="2 3">
    <name type="scientific">Pseudaestuariivita atlantica</name>
    <dbReference type="NCBI Taxonomy" id="1317121"/>
    <lineage>
        <taxon>Bacteria</taxon>
        <taxon>Pseudomonadati</taxon>
        <taxon>Pseudomonadota</taxon>
        <taxon>Alphaproteobacteria</taxon>
        <taxon>Rhodobacterales</taxon>
        <taxon>Paracoccaceae</taxon>
        <taxon>Pseudaestuariivita</taxon>
    </lineage>
</organism>
<feature type="domain" description="YknX-like C-terminal permuted SH3-like" evidence="1">
    <location>
        <begin position="332"/>
        <end position="398"/>
    </location>
</feature>
<dbReference type="PANTHER" id="PTHR30469:SF15">
    <property type="entry name" value="HLYD FAMILY OF SECRETION PROTEINS"/>
    <property type="match status" value="1"/>
</dbReference>
<dbReference type="STRING" id="1317121.ATO11_20475"/>
<keyword evidence="3" id="KW-1185">Reference proteome</keyword>
<dbReference type="EMBL" id="AQQZ01000026">
    <property type="protein sequence ID" value="KNG91861.1"/>
    <property type="molecule type" value="Genomic_DNA"/>
</dbReference>
<dbReference type="Proteomes" id="UP000036938">
    <property type="component" value="Unassembled WGS sequence"/>
</dbReference>
<dbReference type="GO" id="GO:0015562">
    <property type="term" value="F:efflux transmembrane transporter activity"/>
    <property type="evidence" value="ECO:0007669"/>
    <property type="project" value="TreeGrafter"/>
</dbReference>
<proteinExistence type="predicted"/>
<evidence type="ECO:0000313" key="2">
    <source>
        <dbReference type="EMBL" id="KNG91861.1"/>
    </source>
</evidence>